<reference evidence="4" key="2">
    <citation type="submission" date="2025-09" db="UniProtKB">
        <authorList>
            <consortium name="Ensembl"/>
        </authorList>
    </citation>
    <scope>IDENTIFICATION</scope>
</reference>
<reference evidence="4" key="1">
    <citation type="submission" date="2025-08" db="UniProtKB">
        <authorList>
            <consortium name="Ensembl"/>
        </authorList>
    </citation>
    <scope>IDENTIFICATION</scope>
</reference>
<protein>
    <submittedName>
        <fullName evidence="4">Uncharacterized protein</fullName>
    </submittedName>
</protein>
<dbReference type="InterPro" id="IPR036549">
    <property type="entry name" value="CX6/COA6-like_sf"/>
</dbReference>
<evidence type="ECO:0000256" key="2">
    <source>
        <dbReference type="ARBA" id="ARBA00023128"/>
    </source>
</evidence>
<evidence type="ECO:0000313" key="5">
    <source>
        <dbReference type="Proteomes" id="UP000694415"/>
    </source>
</evidence>
<dbReference type="PANTHER" id="PTHR11387">
    <property type="entry name" value="CYTOCHROME C OXIDASE SUBUNIT 6B"/>
    <property type="match status" value="1"/>
</dbReference>
<dbReference type="Gene3D" id="1.10.10.140">
    <property type="entry name" value="Cytochrome c oxidase, subunit VIb"/>
    <property type="match status" value="1"/>
</dbReference>
<keyword evidence="5" id="KW-1185">Reference proteome</keyword>
<comment type="subcellular location">
    <subcellularLocation>
        <location evidence="1">Mitochondrion</location>
    </subcellularLocation>
</comment>
<dbReference type="GO" id="GO:0005739">
    <property type="term" value="C:mitochondrion"/>
    <property type="evidence" value="ECO:0007669"/>
    <property type="project" value="UniProtKB-SubCell"/>
</dbReference>
<dbReference type="Pfam" id="PF02297">
    <property type="entry name" value="COX6B"/>
    <property type="match status" value="1"/>
</dbReference>
<accession>A0A8C6HZA4</accession>
<dbReference type="GO" id="GO:0045277">
    <property type="term" value="C:respiratory chain complex IV"/>
    <property type="evidence" value="ECO:0007669"/>
    <property type="project" value="InterPro"/>
</dbReference>
<evidence type="ECO:0000313" key="4">
    <source>
        <dbReference type="Ensembl" id="ENSMSIP00000028988.1"/>
    </source>
</evidence>
<dbReference type="SUPFAM" id="SSF47694">
    <property type="entry name" value="Cytochrome c oxidase subunit h"/>
    <property type="match status" value="1"/>
</dbReference>
<name>A0A8C6HZA4_MUSSI</name>
<organism evidence="4 5">
    <name type="scientific">Mus spicilegus</name>
    <name type="common">Mound-building mouse</name>
    <dbReference type="NCBI Taxonomy" id="10103"/>
    <lineage>
        <taxon>Eukaryota</taxon>
        <taxon>Metazoa</taxon>
        <taxon>Chordata</taxon>
        <taxon>Craniata</taxon>
        <taxon>Vertebrata</taxon>
        <taxon>Euteleostomi</taxon>
        <taxon>Mammalia</taxon>
        <taxon>Eutheria</taxon>
        <taxon>Euarchontoglires</taxon>
        <taxon>Glires</taxon>
        <taxon>Rodentia</taxon>
        <taxon>Myomorpha</taxon>
        <taxon>Muroidea</taxon>
        <taxon>Muridae</taxon>
        <taxon>Murinae</taxon>
        <taxon>Mus</taxon>
        <taxon>Mus</taxon>
    </lineage>
</organism>
<keyword evidence="3" id="KW-1015">Disulfide bond</keyword>
<proteinExistence type="predicted"/>
<dbReference type="InterPro" id="IPR003213">
    <property type="entry name" value="Cyt_c_oxidase_su6B"/>
</dbReference>
<dbReference type="Ensembl" id="ENSMSIT00000036536.1">
    <property type="protein sequence ID" value="ENSMSIP00000028988.1"/>
    <property type="gene ID" value="ENSMSIG00000024347.1"/>
</dbReference>
<dbReference type="GeneTree" id="ENSGT00980000199122"/>
<evidence type="ECO:0000256" key="3">
    <source>
        <dbReference type="ARBA" id="ARBA00023157"/>
    </source>
</evidence>
<evidence type="ECO:0000256" key="1">
    <source>
        <dbReference type="ARBA" id="ARBA00004173"/>
    </source>
</evidence>
<sequence length="79" mass="8958">SHTSEKDPGVPGNCKDTPFDSYFPNQNQTKNGWQNYLDFHCCEKAMTAKGGDVSLCFIALENALYSDILCDKYIETYHK</sequence>
<dbReference type="AlphaFoldDB" id="A0A8C6HZA4"/>
<dbReference type="Proteomes" id="UP000694415">
    <property type="component" value="Unplaced"/>
</dbReference>
<dbReference type="InterPro" id="IPR048280">
    <property type="entry name" value="COX6B-like"/>
</dbReference>
<keyword evidence="2" id="KW-0496">Mitochondrion</keyword>